<keyword evidence="1" id="KW-0732">Signal</keyword>
<feature type="chain" id="PRO_5047271904" description="DUF6801 domain-containing protein" evidence="1">
    <location>
        <begin position="19"/>
        <end position="199"/>
    </location>
</feature>
<sequence>MGLVAAISGFVGAGSAQAAADVTYSSQTLRYECSYPVIGFDYLDVQIEFKAPDSVPANSQFMPYDIVATATVPQNVVELLYYVAGIDGVRGTADGSVDLTNGSPGTVDIGDLSVAEQFIPDPPADFPVIAEQVGSTVVPTITAGSPGVLSANMGDYFAASLDFHYYNATPEWQGPETFECFLDTTSPQNTAFSPNMTVS</sequence>
<keyword evidence="4" id="KW-1185">Reference proteome</keyword>
<evidence type="ECO:0000313" key="4">
    <source>
        <dbReference type="Proteomes" id="UP000309992"/>
    </source>
</evidence>
<dbReference type="EMBL" id="SWMS01000004">
    <property type="protein sequence ID" value="TKG71984.1"/>
    <property type="molecule type" value="Genomic_DNA"/>
</dbReference>
<evidence type="ECO:0000313" key="3">
    <source>
        <dbReference type="EMBL" id="TKG71984.1"/>
    </source>
</evidence>
<accession>A0ABY2S9J8</accession>
<name>A0ABY2S9J8_9PSEU</name>
<reference evidence="3 4" key="1">
    <citation type="journal article" date="2015" name="Antonie Van Leeuwenhoek">
        <title>Prauserella endophytica sp. nov., an endophytic actinobacterium isolated from Tamarix taklamakanensis.</title>
        <authorList>
            <person name="Liu J.M."/>
            <person name="Habden X."/>
            <person name="Guo L."/>
            <person name="Tuo L."/>
            <person name="Jiang Z.K."/>
            <person name="Liu S.W."/>
            <person name="Liu X.F."/>
            <person name="Chen L."/>
            <person name="Li R.F."/>
            <person name="Zhang Y.Q."/>
            <person name="Sun C.H."/>
        </authorList>
    </citation>
    <scope>NUCLEOTIDE SEQUENCE [LARGE SCALE GENOMIC DNA]</scope>
    <source>
        <strain evidence="3 4">CGMCC 4.7182</strain>
    </source>
</reference>
<protein>
    <recommendedName>
        <fullName evidence="2">DUF6801 domain-containing protein</fullName>
    </recommendedName>
</protein>
<dbReference type="Proteomes" id="UP000309992">
    <property type="component" value="Unassembled WGS sequence"/>
</dbReference>
<evidence type="ECO:0000259" key="2">
    <source>
        <dbReference type="Pfam" id="PF20611"/>
    </source>
</evidence>
<dbReference type="InterPro" id="IPR046542">
    <property type="entry name" value="DUF6801"/>
</dbReference>
<comment type="caution">
    <text evidence="3">The sequence shown here is derived from an EMBL/GenBank/DDBJ whole genome shotgun (WGS) entry which is preliminary data.</text>
</comment>
<feature type="domain" description="DUF6801" evidence="2">
    <location>
        <begin position="30"/>
        <end position="186"/>
    </location>
</feature>
<evidence type="ECO:0000256" key="1">
    <source>
        <dbReference type="SAM" id="SignalP"/>
    </source>
</evidence>
<dbReference type="RefSeq" id="WP_137094766.1">
    <property type="nucleotide sequence ID" value="NZ_SWMS01000004.1"/>
</dbReference>
<gene>
    <name evidence="3" type="ORF">FCN18_10945</name>
</gene>
<dbReference type="Pfam" id="PF20611">
    <property type="entry name" value="DUF6801"/>
    <property type="match status" value="1"/>
</dbReference>
<organism evidence="3 4">
    <name type="scientific">Prauserella endophytica</name>
    <dbReference type="NCBI Taxonomy" id="1592324"/>
    <lineage>
        <taxon>Bacteria</taxon>
        <taxon>Bacillati</taxon>
        <taxon>Actinomycetota</taxon>
        <taxon>Actinomycetes</taxon>
        <taxon>Pseudonocardiales</taxon>
        <taxon>Pseudonocardiaceae</taxon>
        <taxon>Prauserella</taxon>
        <taxon>Prauserella coralliicola group</taxon>
    </lineage>
</organism>
<feature type="signal peptide" evidence="1">
    <location>
        <begin position="1"/>
        <end position="18"/>
    </location>
</feature>
<proteinExistence type="predicted"/>